<sequence>MNLAQNPANVDCLVALKQHKTFVRVANFASHSLSIWAPRVHGRFGNTLNEVLRHDHSLKRNFKNNVFAAMTLNLGPRTVTYRHTDNLNVPWGWCAITAIGSYDPKRSGHLILWDLGVAIEFPPGSTILIPSAILRHSNVALSEGERRYSLTQYTAGALFRWEECGFQSEASFKAAGGEYERTAAQRWEDGVNTLCDWEEVRGAIESRLAKGGPRL</sequence>
<dbReference type="EMBL" id="KZ857422">
    <property type="protein sequence ID" value="RDX47051.1"/>
    <property type="molecule type" value="Genomic_DNA"/>
</dbReference>
<dbReference type="AlphaFoldDB" id="A0A371D3G2"/>
<keyword evidence="2" id="KW-1185">Reference proteome</keyword>
<gene>
    <name evidence="1" type="ORF">OH76DRAFT_1456968</name>
</gene>
<evidence type="ECO:0000313" key="1">
    <source>
        <dbReference type="EMBL" id="RDX47051.1"/>
    </source>
</evidence>
<accession>A0A371D3G2</accession>
<protein>
    <submittedName>
        <fullName evidence="1">Uncharacterized protein</fullName>
    </submittedName>
</protein>
<proteinExistence type="predicted"/>
<dbReference type="Proteomes" id="UP000256964">
    <property type="component" value="Unassembled WGS sequence"/>
</dbReference>
<dbReference type="OrthoDB" id="2797114at2759"/>
<dbReference type="STRING" id="139420.A0A371D3G2"/>
<evidence type="ECO:0000313" key="2">
    <source>
        <dbReference type="Proteomes" id="UP000256964"/>
    </source>
</evidence>
<dbReference type="Gene3D" id="3.60.130.30">
    <property type="match status" value="1"/>
</dbReference>
<organism evidence="1 2">
    <name type="scientific">Lentinus brumalis</name>
    <dbReference type="NCBI Taxonomy" id="2498619"/>
    <lineage>
        <taxon>Eukaryota</taxon>
        <taxon>Fungi</taxon>
        <taxon>Dikarya</taxon>
        <taxon>Basidiomycota</taxon>
        <taxon>Agaricomycotina</taxon>
        <taxon>Agaricomycetes</taxon>
        <taxon>Polyporales</taxon>
        <taxon>Polyporaceae</taxon>
        <taxon>Lentinus</taxon>
    </lineage>
</organism>
<reference evidence="1 2" key="1">
    <citation type="journal article" date="2018" name="Biotechnol. Biofuels">
        <title>Integrative visual omics of the white-rot fungus Polyporus brumalis exposes the biotechnological potential of its oxidative enzymes for delignifying raw plant biomass.</title>
        <authorList>
            <person name="Miyauchi S."/>
            <person name="Rancon A."/>
            <person name="Drula E."/>
            <person name="Hage H."/>
            <person name="Chaduli D."/>
            <person name="Favel A."/>
            <person name="Grisel S."/>
            <person name="Henrissat B."/>
            <person name="Herpoel-Gimbert I."/>
            <person name="Ruiz-Duenas F.J."/>
            <person name="Chevret D."/>
            <person name="Hainaut M."/>
            <person name="Lin J."/>
            <person name="Wang M."/>
            <person name="Pangilinan J."/>
            <person name="Lipzen A."/>
            <person name="Lesage-Meessen L."/>
            <person name="Navarro D."/>
            <person name="Riley R."/>
            <person name="Grigoriev I.V."/>
            <person name="Zhou S."/>
            <person name="Raouche S."/>
            <person name="Rosso M.N."/>
        </authorList>
    </citation>
    <scope>NUCLEOTIDE SEQUENCE [LARGE SCALE GENOMIC DNA]</scope>
    <source>
        <strain evidence="1 2">BRFM 1820</strain>
    </source>
</reference>
<name>A0A371D3G2_9APHY</name>